<proteinExistence type="predicted"/>
<dbReference type="EMBL" id="FZOJ01000004">
    <property type="protein sequence ID" value="SNS12946.1"/>
    <property type="molecule type" value="Genomic_DNA"/>
</dbReference>
<dbReference type="Proteomes" id="UP000198304">
    <property type="component" value="Unassembled WGS sequence"/>
</dbReference>
<name>A0A239BYF5_9FIRM</name>
<sequence>MKKVLAGILVLMMFFTLALSAVGAFVPPGLAKKGGLPPGIQKRFSLEEIEGDNRIINGEYETVVKEIDLNKRRITIEEGEAIISLLVANRAEIKLDDKDAVLKDIKKGYEVYLELDKDNVITKIIGKTGDVVEDETWSIRGATVYSINEKDQKIALSYDNKRETYYVNRNTVIEINGNKKTFDDLSVNMKVNVTIKDETILKLTVVSETTRHEGVLLGTFKDNDGPYIILNKDGAHSIFDVKAGLDIPDSYVNREVYIEVQNGLVTDIWRK</sequence>
<evidence type="ECO:0000313" key="1">
    <source>
        <dbReference type="EMBL" id="SNS12946.1"/>
    </source>
</evidence>
<dbReference type="AlphaFoldDB" id="A0A239BYF5"/>
<dbReference type="OrthoDB" id="1703838at2"/>
<reference evidence="1 2" key="1">
    <citation type="submission" date="2017-06" db="EMBL/GenBank/DDBJ databases">
        <authorList>
            <person name="Kim H.J."/>
            <person name="Triplett B.A."/>
        </authorList>
    </citation>
    <scope>NUCLEOTIDE SEQUENCE [LARGE SCALE GENOMIC DNA]</scope>
    <source>
        <strain evidence="1 2">SCA</strain>
    </source>
</reference>
<dbReference type="RefSeq" id="WP_089281984.1">
    <property type="nucleotide sequence ID" value="NZ_FZOJ01000004.1"/>
</dbReference>
<evidence type="ECO:0000313" key="2">
    <source>
        <dbReference type="Proteomes" id="UP000198304"/>
    </source>
</evidence>
<protein>
    <submittedName>
        <fullName evidence="1">Uncharacterized protein</fullName>
    </submittedName>
</protein>
<keyword evidence="2" id="KW-1185">Reference proteome</keyword>
<gene>
    <name evidence="1" type="ORF">SAMN05446037_1004212</name>
</gene>
<organism evidence="1 2">
    <name type="scientific">Anaerovirgula multivorans</name>
    <dbReference type="NCBI Taxonomy" id="312168"/>
    <lineage>
        <taxon>Bacteria</taxon>
        <taxon>Bacillati</taxon>
        <taxon>Bacillota</taxon>
        <taxon>Clostridia</taxon>
        <taxon>Peptostreptococcales</taxon>
        <taxon>Natronincolaceae</taxon>
        <taxon>Anaerovirgula</taxon>
    </lineage>
</organism>
<accession>A0A239BYF5</accession>